<dbReference type="PANTHER" id="PTHR43434">
    <property type="entry name" value="PHOSPHOGLYCOLATE PHOSPHATASE"/>
    <property type="match status" value="1"/>
</dbReference>
<dbReference type="NCBIfam" id="TIGR01549">
    <property type="entry name" value="HAD-SF-IA-v1"/>
    <property type="match status" value="1"/>
</dbReference>
<name>A0ABS9MS35_9BURK</name>
<keyword evidence="2" id="KW-0460">Magnesium</keyword>
<accession>A0ABS9MS35</accession>
<evidence type="ECO:0000313" key="3">
    <source>
        <dbReference type="EMBL" id="MCG5031337.1"/>
    </source>
</evidence>
<dbReference type="EMBL" id="JAKNCT010000008">
    <property type="protein sequence ID" value="MCG5031337.1"/>
    <property type="molecule type" value="Genomic_DNA"/>
</dbReference>
<dbReference type="Gene3D" id="1.10.150.240">
    <property type="entry name" value="Putative phosphatase, domain 2"/>
    <property type="match status" value="1"/>
</dbReference>
<dbReference type="PANTHER" id="PTHR43434:SF23">
    <property type="entry name" value="PHOSPHOGLYCOLATE PHOSPHATASE"/>
    <property type="match status" value="1"/>
</dbReference>
<reference evidence="3 4" key="1">
    <citation type="submission" date="2022-02" db="EMBL/GenBank/DDBJ databases">
        <title>Mesosutterella porci, a novel member of the family Sutterellaceae from pig feces.</title>
        <authorList>
            <person name="Wylensek D."/>
            <person name="Clavel T."/>
        </authorList>
    </citation>
    <scope>NUCLEOTIDE SEQUENCE [LARGE SCALE GENOMIC DNA]</scope>
    <source>
        <strain evidence="4">oilRF-744-wt-GAM-9</strain>
    </source>
</reference>
<evidence type="ECO:0000256" key="2">
    <source>
        <dbReference type="ARBA" id="ARBA00022842"/>
    </source>
</evidence>
<dbReference type="SFLD" id="SFLDG01129">
    <property type="entry name" value="C1.5:_HAD__Beta-PGM__Phosphata"/>
    <property type="match status" value="1"/>
</dbReference>
<dbReference type="SUPFAM" id="SSF56784">
    <property type="entry name" value="HAD-like"/>
    <property type="match status" value="1"/>
</dbReference>
<dbReference type="InterPro" id="IPR023198">
    <property type="entry name" value="PGP-like_dom2"/>
</dbReference>
<dbReference type="InterPro" id="IPR036412">
    <property type="entry name" value="HAD-like_sf"/>
</dbReference>
<comment type="caution">
    <text evidence="3">The sequence shown here is derived from an EMBL/GenBank/DDBJ whole genome shotgun (WGS) entry which is preliminary data.</text>
</comment>
<dbReference type="InterPro" id="IPR023214">
    <property type="entry name" value="HAD_sf"/>
</dbReference>
<dbReference type="Gene3D" id="3.40.50.1000">
    <property type="entry name" value="HAD superfamily/HAD-like"/>
    <property type="match status" value="1"/>
</dbReference>
<dbReference type="Pfam" id="PF00702">
    <property type="entry name" value="Hydrolase"/>
    <property type="match status" value="1"/>
</dbReference>
<gene>
    <name evidence="3" type="ORF">MAF45_07775</name>
</gene>
<keyword evidence="4" id="KW-1185">Reference proteome</keyword>
<organism evidence="3 4">
    <name type="scientific">Mesosutterella porci</name>
    <dbReference type="NCBI Taxonomy" id="2915351"/>
    <lineage>
        <taxon>Bacteria</taxon>
        <taxon>Pseudomonadati</taxon>
        <taxon>Pseudomonadota</taxon>
        <taxon>Betaproteobacteria</taxon>
        <taxon>Burkholderiales</taxon>
        <taxon>Sutterellaceae</taxon>
        <taxon>Mesosutterella</taxon>
    </lineage>
</organism>
<dbReference type="InterPro" id="IPR050155">
    <property type="entry name" value="HAD-like_hydrolase_sf"/>
</dbReference>
<evidence type="ECO:0000313" key="4">
    <source>
        <dbReference type="Proteomes" id="UP001297600"/>
    </source>
</evidence>
<protein>
    <submittedName>
        <fullName evidence="3">HAD-IA family hydrolase</fullName>
    </submittedName>
</protein>
<proteinExistence type="predicted"/>
<evidence type="ECO:0000256" key="1">
    <source>
        <dbReference type="ARBA" id="ARBA00022801"/>
    </source>
</evidence>
<keyword evidence="1 3" id="KW-0378">Hydrolase</keyword>
<dbReference type="InterPro" id="IPR006439">
    <property type="entry name" value="HAD-SF_hydro_IA"/>
</dbReference>
<dbReference type="GO" id="GO:0016787">
    <property type="term" value="F:hydrolase activity"/>
    <property type="evidence" value="ECO:0007669"/>
    <property type="project" value="UniProtKB-KW"/>
</dbReference>
<dbReference type="SFLD" id="SFLDS00003">
    <property type="entry name" value="Haloacid_Dehalogenase"/>
    <property type="match status" value="1"/>
</dbReference>
<dbReference type="Proteomes" id="UP001297600">
    <property type="component" value="Unassembled WGS sequence"/>
</dbReference>
<sequence length="225" mass="23578">MPSSSTNCRCVLFDMDGTLVDSVRDLAASVNVLRRAKGLEALPPEKYRAAASEGSVALLRAGLGVTPASPGYEQLRQAFFEDYERRCAAAPSLFPGIAELLGALERAGIAWGVVTNKPEPFARKIVRALKAFEHCGCVVGARPGLPPKPAPDGVLLALSGLGAEPAQSALCGDDPRDLLAARRAGAAPVFASWGYYDGGRAAVEELAPLAVLRDPADLLKVLSKI</sequence>
<dbReference type="RefSeq" id="WP_237979068.1">
    <property type="nucleotide sequence ID" value="NZ_JAKNCT010000008.1"/>
</dbReference>